<protein>
    <submittedName>
        <fullName evidence="1">Uncharacterized protein</fullName>
    </submittedName>
</protein>
<evidence type="ECO:0000313" key="1">
    <source>
        <dbReference type="EMBL" id="PWN49360.1"/>
    </source>
</evidence>
<keyword evidence="2" id="KW-1185">Reference proteome</keyword>
<dbReference type="Proteomes" id="UP000245626">
    <property type="component" value="Unassembled WGS sequence"/>
</dbReference>
<evidence type="ECO:0000313" key="2">
    <source>
        <dbReference type="Proteomes" id="UP000245626"/>
    </source>
</evidence>
<dbReference type="EMBL" id="KZ820062">
    <property type="protein sequence ID" value="PWN49360.1"/>
    <property type="molecule type" value="Genomic_DNA"/>
</dbReference>
<name>A0ACD0NU56_9BASI</name>
<proteinExistence type="predicted"/>
<accession>A0ACD0NU56</accession>
<gene>
    <name evidence="1" type="ORF">IE53DRAFT_388443</name>
</gene>
<organism evidence="1 2">
    <name type="scientific">Violaceomyces palustris</name>
    <dbReference type="NCBI Taxonomy" id="1673888"/>
    <lineage>
        <taxon>Eukaryota</taxon>
        <taxon>Fungi</taxon>
        <taxon>Dikarya</taxon>
        <taxon>Basidiomycota</taxon>
        <taxon>Ustilaginomycotina</taxon>
        <taxon>Ustilaginomycetes</taxon>
        <taxon>Violaceomycetales</taxon>
        <taxon>Violaceomycetaceae</taxon>
        <taxon>Violaceomyces</taxon>
    </lineage>
</organism>
<reference evidence="1 2" key="1">
    <citation type="journal article" date="2018" name="Mol. Biol. Evol.">
        <title>Broad Genomic Sampling Reveals a Smut Pathogenic Ancestry of the Fungal Clade Ustilaginomycotina.</title>
        <authorList>
            <person name="Kijpornyongpan T."/>
            <person name="Mondo S.J."/>
            <person name="Barry K."/>
            <person name="Sandor L."/>
            <person name="Lee J."/>
            <person name="Lipzen A."/>
            <person name="Pangilinan J."/>
            <person name="LaButti K."/>
            <person name="Hainaut M."/>
            <person name="Henrissat B."/>
            <person name="Grigoriev I.V."/>
            <person name="Spatafora J.W."/>
            <person name="Aime M.C."/>
        </authorList>
    </citation>
    <scope>NUCLEOTIDE SEQUENCE [LARGE SCALE GENOMIC DNA]</scope>
    <source>
        <strain evidence="1 2">SA 807</strain>
    </source>
</reference>
<sequence>MWGKTRPAVFPSPLPYASASVSCAGEKTGGERECGIRGPCSLNWSVGRSFGQRHGPAPKSWVALGFAQRPFPVLKL</sequence>